<dbReference type="AlphaFoldDB" id="A0A0C2YCB3"/>
<dbReference type="EMBL" id="KN831790">
    <property type="protein sequence ID" value="KIM38597.1"/>
    <property type="molecule type" value="Genomic_DNA"/>
</dbReference>
<organism evidence="1 2">
    <name type="scientific">Hebeloma cylindrosporum</name>
    <dbReference type="NCBI Taxonomy" id="76867"/>
    <lineage>
        <taxon>Eukaryota</taxon>
        <taxon>Fungi</taxon>
        <taxon>Dikarya</taxon>
        <taxon>Basidiomycota</taxon>
        <taxon>Agaricomycotina</taxon>
        <taxon>Agaricomycetes</taxon>
        <taxon>Agaricomycetidae</taxon>
        <taxon>Agaricales</taxon>
        <taxon>Agaricineae</taxon>
        <taxon>Hymenogastraceae</taxon>
        <taxon>Hebeloma</taxon>
    </lineage>
</organism>
<evidence type="ECO:0000313" key="2">
    <source>
        <dbReference type="Proteomes" id="UP000053424"/>
    </source>
</evidence>
<dbReference type="STRING" id="686832.A0A0C2YCB3"/>
<protein>
    <recommendedName>
        <fullName evidence="3">F-box domain-containing protein</fullName>
    </recommendedName>
</protein>
<sequence length="593" mass="67791">MHQALETVEILDAIFSYLQRSLPEGQYDNHWDDFYLPKYGTPFPLHQDMDIESKKCTRDLLSSALSCRHFSSLALRYIWRNQRGIQNVLKLLPGYNFQKREDTIEIIGTLKEEHWERFDIYAKFVRRIVISRTTRPEIHRSTYRQIQTSRKSRVLFPNLREIYCEGIWDEVYLLLSPSLRRVVLREGGYLGVPHSVPHSRKDVGRYLGSSQFLNAVLQVEGYQDTPHPLRDSPPTFFSNTVSFIEKLPSICPDLQSLEAYIVLPSILFYSLSKLRKLQYLGWDFEAPQSRSGEYMAGILLLPNLRKLRLGANPSSKWLQSLPMFSFPESFSALEQVDFYGSLESIANCEWLPSFILPSVTAISAEIEFERLDTLGFEYDYQPHKRSAKQLCYNLCETLAKHGRSSASCLSSLSFSGKSSSHSFLPATMHVDAFHPLLELRRLETLVFDIALVGFGDQTLIKWAKAWSNLKSFKVAHSNGSREGWMPFDAGASIITLRGVTTLLQLCPDLKNLALAFNASEFDMIQIPGISMPPLEHRLENWDLKGSTVTQTTLQLVLDALTWALYNIHDVTALPFQGGEAKETLPHCLKRLAY</sequence>
<dbReference type="SUPFAM" id="SSF52047">
    <property type="entry name" value="RNI-like"/>
    <property type="match status" value="1"/>
</dbReference>
<gene>
    <name evidence="1" type="ORF">M413DRAFT_30135</name>
</gene>
<dbReference type="OrthoDB" id="3066162at2759"/>
<dbReference type="HOGENOM" id="CLU_460079_0_0_1"/>
<keyword evidence="2" id="KW-1185">Reference proteome</keyword>
<dbReference type="Gene3D" id="3.80.10.10">
    <property type="entry name" value="Ribonuclease Inhibitor"/>
    <property type="match status" value="1"/>
</dbReference>
<evidence type="ECO:0000313" key="1">
    <source>
        <dbReference type="EMBL" id="KIM38597.1"/>
    </source>
</evidence>
<accession>A0A0C2YCB3</accession>
<evidence type="ECO:0008006" key="3">
    <source>
        <dbReference type="Google" id="ProtNLM"/>
    </source>
</evidence>
<proteinExistence type="predicted"/>
<reference evidence="1 2" key="1">
    <citation type="submission" date="2014-04" db="EMBL/GenBank/DDBJ databases">
        <authorList>
            <consortium name="DOE Joint Genome Institute"/>
            <person name="Kuo A."/>
            <person name="Gay G."/>
            <person name="Dore J."/>
            <person name="Kohler A."/>
            <person name="Nagy L.G."/>
            <person name="Floudas D."/>
            <person name="Copeland A."/>
            <person name="Barry K.W."/>
            <person name="Cichocki N."/>
            <person name="Veneault-Fourrey C."/>
            <person name="LaButti K."/>
            <person name="Lindquist E.A."/>
            <person name="Lipzen A."/>
            <person name="Lundell T."/>
            <person name="Morin E."/>
            <person name="Murat C."/>
            <person name="Sun H."/>
            <person name="Tunlid A."/>
            <person name="Henrissat B."/>
            <person name="Grigoriev I.V."/>
            <person name="Hibbett D.S."/>
            <person name="Martin F."/>
            <person name="Nordberg H.P."/>
            <person name="Cantor M.N."/>
            <person name="Hua S.X."/>
        </authorList>
    </citation>
    <scope>NUCLEOTIDE SEQUENCE [LARGE SCALE GENOMIC DNA]</scope>
    <source>
        <strain evidence="2">h7</strain>
    </source>
</reference>
<reference evidence="2" key="2">
    <citation type="submission" date="2015-01" db="EMBL/GenBank/DDBJ databases">
        <title>Evolutionary Origins and Diversification of the Mycorrhizal Mutualists.</title>
        <authorList>
            <consortium name="DOE Joint Genome Institute"/>
            <consortium name="Mycorrhizal Genomics Consortium"/>
            <person name="Kohler A."/>
            <person name="Kuo A."/>
            <person name="Nagy L.G."/>
            <person name="Floudas D."/>
            <person name="Copeland A."/>
            <person name="Barry K.W."/>
            <person name="Cichocki N."/>
            <person name="Veneault-Fourrey C."/>
            <person name="LaButti K."/>
            <person name="Lindquist E.A."/>
            <person name="Lipzen A."/>
            <person name="Lundell T."/>
            <person name="Morin E."/>
            <person name="Murat C."/>
            <person name="Riley R."/>
            <person name="Ohm R."/>
            <person name="Sun H."/>
            <person name="Tunlid A."/>
            <person name="Henrissat B."/>
            <person name="Grigoriev I.V."/>
            <person name="Hibbett D.S."/>
            <person name="Martin F."/>
        </authorList>
    </citation>
    <scope>NUCLEOTIDE SEQUENCE [LARGE SCALE GENOMIC DNA]</scope>
    <source>
        <strain evidence="2">h7</strain>
    </source>
</reference>
<name>A0A0C2YCB3_HEBCY</name>
<dbReference type="InterPro" id="IPR032675">
    <property type="entry name" value="LRR_dom_sf"/>
</dbReference>
<dbReference type="Proteomes" id="UP000053424">
    <property type="component" value="Unassembled WGS sequence"/>
</dbReference>